<dbReference type="InterPro" id="IPR026889">
    <property type="entry name" value="Zn_Tnp"/>
</dbReference>
<protein>
    <submittedName>
        <fullName evidence="4">Transposase</fullName>
    </submittedName>
</protein>
<comment type="caution">
    <text evidence="4">The sequence shown here is derived from an EMBL/GenBank/DDBJ whole genome shotgun (WGS) entry which is preliminary data.</text>
</comment>
<dbReference type="Proteomes" id="UP000628463">
    <property type="component" value="Unassembled WGS sequence"/>
</dbReference>
<dbReference type="Pfam" id="PF14319">
    <property type="entry name" value="Zn_Tnp_IS91"/>
    <property type="match status" value="1"/>
</dbReference>
<gene>
    <name evidence="4" type="ORF">H8S01_13565</name>
</gene>
<evidence type="ECO:0000313" key="5">
    <source>
        <dbReference type="Proteomes" id="UP000628463"/>
    </source>
</evidence>
<dbReference type="EMBL" id="JACOPD010000015">
    <property type="protein sequence ID" value="MBC5681957.1"/>
    <property type="molecule type" value="Genomic_DNA"/>
</dbReference>
<reference evidence="4 5" key="1">
    <citation type="submission" date="2020-08" db="EMBL/GenBank/DDBJ databases">
        <title>Genome public.</title>
        <authorList>
            <person name="Liu C."/>
            <person name="Sun Q."/>
        </authorList>
    </citation>
    <scope>NUCLEOTIDE SEQUENCE [LARGE SCALE GENOMIC DNA]</scope>
    <source>
        <strain evidence="4 5">NSJ-43</strain>
    </source>
</reference>
<accession>A0ABR7G3D4</accession>
<keyword evidence="5" id="KW-1185">Reference proteome</keyword>
<evidence type="ECO:0000259" key="3">
    <source>
        <dbReference type="Pfam" id="PF14319"/>
    </source>
</evidence>
<feature type="domain" description="Transposase zinc-binding" evidence="3">
    <location>
        <begin position="7"/>
        <end position="96"/>
    </location>
</feature>
<feature type="region of interest" description="Disordered" evidence="1">
    <location>
        <begin position="379"/>
        <end position="399"/>
    </location>
</feature>
<feature type="domain" description="Transposase IS801/IS1294" evidence="2">
    <location>
        <begin position="138"/>
        <end position="307"/>
    </location>
</feature>
<sequence>MNILQKIFKDHFEEMIYIQHPRDSVIENVEKMINCGDPSFGGAMYTCPSCGNFKYVPFRCHSRFCPTCGNMYAIDRTTSMSFKIINVQHRHCVFTIAGKLRPLFLNDRSLLNCLFSAVNSVVTHMFHKDNKTELFTPGFICVLHTFGRDLKWNPHIHCLISEGGIGNSLHWRHKKHFNYRLLRDSFQTALLNELHSKIGDSFKKLKASIYHEHKNGFYVRAMPNKCNPSNVIKYIGRYLGRPVIATSRIDSYDGDFVTFHYNRHEDEKLVIETIPVLDFMPRLTQHIPEKHFKMIRYYGIYARHRKSDQSLHRAISREKHKIFLSFNRWRESILLSFGYDPLKCPSCGTTMLFLELYFNHKPVPLHQLYERVMRKHRCRSPASPSSLPQSPVTWYNQRI</sequence>
<evidence type="ECO:0000256" key="1">
    <source>
        <dbReference type="SAM" id="MobiDB-lite"/>
    </source>
</evidence>
<dbReference type="RefSeq" id="WP_176935685.1">
    <property type="nucleotide sequence ID" value="NZ_JACOPD010000015.1"/>
</dbReference>
<dbReference type="Pfam" id="PF04986">
    <property type="entry name" value="Y2_Tnp"/>
    <property type="match status" value="1"/>
</dbReference>
<evidence type="ECO:0000313" key="4">
    <source>
        <dbReference type="EMBL" id="MBC5681957.1"/>
    </source>
</evidence>
<organism evidence="4 5">
    <name type="scientific">Lachnospira hominis</name>
    <name type="common">ex Liu et al. 2021</name>
    <dbReference type="NCBI Taxonomy" id="2763051"/>
    <lineage>
        <taxon>Bacteria</taxon>
        <taxon>Bacillati</taxon>
        <taxon>Bacillota</taxon>
        <taxon>Clostridia</taxon>
        <taxon>Lachnospirales</taxon>
        <taxon>Lachnospiraceae</taxon>
        <taxon>Lachnospira</taxon>
    </lineage>
</organism>
<dbReference type="PANTHER" id="PTHR37023">
    <property type="entry name" value="TRANSPOSASE"/>
    <property type="match status" value="1"/>
</dbReference>
<evidence type="ECO:0000259" key="2">
    <source>
        <dbReference type="Pfam" id="PF04986"/>
    </source>
</evidence>
<name>A0ABR7G3D4_9FIRM</name>
<dbReference type="PANTHER" id="PTHR37023:SF1">
    <property type="entry name" value="ISSOD25 TRANSPOSASE TNPA_ISSOD25"/>
    <property type="match status" value="1"/>
</dbReference>
<dbReference type="InterPro" id="IPR007069">
    <property type="entry name" value="Transposase_32"/>
</dbReference>
<proteinExistence type="predicted"/>
<feature type="compositionally biased region" description="Low complexity" evidence="1">
    <location>
        <begin position="380"/>
        <end position="391"/>
    </location>
</feature>